<keyword evidence="4 11" id="KW-0456">Lyase</keyword>
<dbReference type="EMBL" id="JACHOQ010000002">
    <property type="protein sequence ID" value="MBB5739305.1"/>
    <property type="molecule type" value="Genomic_DNA"/>
</dbReference>
<dbReference type="EC" id="4.4.1.8" evidence="11"/>
<dbReference type="PANTHER" id="PTHR43500">
    <property type="entry name" value="CYSTATHIONINE BETA-LYASE-RELATED"/>
    <property type="match status" value="1"/>
</dbReference>
<dbReference type="RefSeq" id="WP_183215519.1">
    <property type="nucleotide sequence ID" value="NZ_CAJFZW010000002.1"/>
</dbReference>
<comment type="catalytic activity">
    <reaction evidence="7">
        <text>an S-substituted L-cysteine + H2O = a thiol + pyruvate + NH4(+)</text>
        <dbReference type="Rhea" id="RHEA:18121"/>
        <dbReference type="ChEBI" id="CHEBI:15361"/>
        <dbReference type="ChEBI" id="CHEBI:15377"/>
        <dbReference type="ChEBI" id="CHEBI:28938"/>
        <dbReference type="ChEBI" id="CHEBI:29256"/>
        <dbReference type="ChEBI" id="CHEBI:58717"/>
        <dbReference type="EC" id="4.4.1.13"/>
    </reaction>
</comment>
<evidence type="ECO:0000256" key="2">
    <source>
        <dbReference type="ARBA" id="ARBA00009077"/>
    </source>
</evidence>
<dbReference type="InterPro" id="IPR015424">
    <property type="entry name" value="PyrdxlP-dep_Trfase"/>
</dbReference>
<dbReference type="NCBIfam" id="TIGR01324">
    <property type="entry name" value="cysta_beta_ly_B"/>
    <property type="match status" value="1"/>
</dbReference>
<dbReference type="Proteomes" id="UP000527324">
    <property type="component" value="Unassembled WGS sequence"/>
</dbReference>
<dbReference type="PIRSF" id="PIRSF001434">
    <property type="entry name" value="CGS"/>
    <property type="match status" value="1"/>
</dbReference>
<evidence type="ECO:0000256" key="4">
    <source>
        <dbReference type="ARBA" id="ARBA00023239"/>
    </source>
</evidence>
<sequence length="392" mass="41871">MSPHSDRTRLISSATRRGQGRRPVNPPVERASTMLSDRAAAMRDNADGPTYGLDGGTAARQLRAALADLEGAEGAFIVPSGLAAVTVPLLALTRPGDEVITTDALYGPSRRFLSRYQAARGVTSRFLPADADAETVIAAIGPRTRLVLMESPASLTFEMIDVEAVARACRERGVLSMIDNTWGAGLAFKPLAHGVDVSVQALTKYVSGHSDVLMGGIAVTDSACRRAIADTIEDLGWHVSPDDAWLALRGLRTLPLRYAEQGRSGLIIAEWLQARPEVSRVLYPPLPGSVGHELWTRDFTGAASLMGVVLKGGTEAAGQALLDALSLFGMGYSWGGFESLITHETHQTAYRVYPPALEGELIRLHVGLEDPSDLIADLERGLAAFRAVLTLP</sequence>
<dbReference type="AlphaFoldDB" id="A0A7W9C555"/>
<evidence type="ECO:0000313" key="12">
    <source>
        <dbReference type="Proteomes" id="UP000527324"/>
    </source>
</evidence>
<keyword evidence="3 8" id="KW-0663">Pyridoxal phosphate</keyword>
<dbReference type="Pfam" id="PF01053">
    <property type="entry name" value="Cys_Met_Meta_PP"/>
    <property type="match status" value="1"/>
</dbReference>
<dbReference type="GO" id="GO:0019346">
    <property type="term" value="P:transsulfuration"/>
    <property type="evidence" value="ECO:0007669"/>
    <property type="project" value="InterPro"/>
</dbReference>
<proteinExistence type="inferred from homology"/>
<evidence type="ECO:0000256" key="3">
    <source>
        <dbReference type="ARBA" id="ARBA00022898"/>
    </source>
</evidence>
<evidence type="ECO:0000313" key="11">
    <source>
        <dbReference type="EMBL" id="MBB5739305.1"/>
    </source>
</evidence>
<comment type="pathway">
    <text evidence="5">Amino-acid biosynthesis; L-methionine biosynthesis via de novo pathway; L-homocysteine from L-cystathionine: step 1/1.</text>
</comment>
<evidence type="ECO:0000256" key="1">
    <source>
        <dbReference type="ARBA" id="ARBA00001933"/>
    </source>
</evidence>
<dbReference type="InterPro" id="IPR015421">
    <property type="entry name" value="PyrdxlP-dep_Trfase_major"/>
</dbReference>
<feature type="region of interest" description="Disordered" evidence="10">
    <location>
        <begin position="1"/>
        <end position="28"/>
    </location>
</feature>
<dbReference type="GO" id="GO:0047804">
    <property type="term" value="F:cysteine-S-conjugate beta-lyase activity"/>
    <property type="evidence" value="ECO:0007669"/>
    <property type="project" value="UniProtKB-EC"/>
</dbReference>
<evidence type="ECO:0000256" key="5">
    <source>
        <dbReference type="ARBA" id="ARBA00046315"/>
    </source>
</evidence>
<evidence type="ECO:0000256" key="6">
    <source>
        <dbReference type="ARBA" id="ARBA00047517"/>
    </source>
</evidence>
<evidence type="ECO:0000256" key="8">
    <source>
        <dbReference type="PIRSR" id="PIRSR001434-2"/>
    </source>
</evidence>
<dbReference type="InterPro" id="IPR006233">
    <property type="entry name" value="Cys_b_lyase_bac"/>
</dbReference>
<gene>
    <name evidence="11" type="ORF">GGQ93_001007</name>
</gene>
<feature type="modified residue" description="N6-(pyridoxal phosphate)lysine" evidence="8">
    <location>
        <position position="204"/>
    </location>
</feature>
<dbReference type="SUPFAM" id="SSF53383">
    <property type="entry name" value="PLP-dependent transferases"/>
    <property type="match status" value="1"/>
</dbReference>
<keyword evidence="12" id="KW-1185">Reference proteome</keyword>
<evidence type="ECO:0000256" key="10">
    <source>
        <dbReference type="SAM" id="MobiDB-lite"/>
    </source>
</evidence>
<evidence type="ECO:0000256" key="9">
    <source>
        <dbReference type="RuleBase" id="RU362118"/>
    </source>
</evidence>
<dbReference type="Gene3D" id="3.90.1150.10">
    <property type="entry name" value="Aspartate Aminotransferase, domain 1"/>
    <property type="match status" value="1"/>
</dbReference>
<dbReference type="InterPro" id="IPR015422">
    <property type="entry name" value="PyrdxlP-dep_Trfase_small"/>
</dbReference>
<comment type="caution">
    <text evidence="11">The sequence shown here is derived from an EMBL/GenBank/DDBJ whole genome shotgun (WGS) entry which is preliminary data.</text>
</comment>
<dbReference type="Gene3D" id="3.40.640.10">
    <property type="entry name" value="Type I PLP-dependent aspartate aminotransferase-like (Major domain)"/>
    <property type="match status" value="1"/>
</dbReference>
<dbReference type="InterPro" id="IPR054542">
    <property type="entry name" value="Cys_met_metab_PP"/>
</dbReference>
<dbReference type="FunFam" id="3.40.640.10:FF:000046">
    <property type="entry name" value="Cystathionine gamma-lyase"/>
    <property type="match status" value="1"/>
</dbReference>
<comment type="cofactor">
    <cofactor evidence="1 9">
        <name>pyridoxal 5'-phosphate</name>
        <dbReference type="ChEBI" id="CHEBI:597326"/>
    </cofactor>
</comment>
<accession>A0A7W9C555</accession>
<dbReference type="PANTHER" id="PTHR43500:SF1">
    <property type="entry name" value="CYSTATHIONINE BETA-LYASE-RELATED"/>
    <property type="match status" value="1"/>
</dbReference>
<protein>
    <submittedName>
        <fullName evidence="11">Cystathionine beta-lyase</fullName>
        <ecNumber evidence="11">4.4.1.8</ecNumber>
    </submittedName>
</protein>
<name>A0A7W9C555_9CAUL</name>
<comment type="catalytic activity">
    <reaction evidence="6">
        <text>L,L-cystathionine + H2O = L-homocysteine + pyruvate + NH4(+)</text>
        <dbReference type="Rhea" id="RHEA:13965"/>
        <dbReference type="ChEBI" id="CHEBI:15361"/>
        <dbReference type="ChEBI" id="CHEBI:15377"/>
        <dbReference type="ChEBI" id="CHEBI:28938"/>
        <dbReference type="ChEBI" id="CHEBI:58161"/>
        <dbReference type="ChEBI" id="CHEBI:58199"/>
    </reaction>
</comment>
<reference evidence="11 12" key="1">
    <citation type="submission" date="2020-08" db="EMBL/GenBank/DDBJ databases">
        <title>Genomic Encyclopedia of Type Strains, Phase IV (KMG-IV): sequencing the most valuable type-strain genomes for metagenomic binning, comparative biology and taxonomic classification.</title>
        <authorList>
            <person name="Goeker M."/>
        </authorList>
    </citation>
    <scope>NUCLEOTIDE SEQUENCE [LARGE SCALE GENOMIC DNA]</scope>
    <source>
        <strain evidence="11 12">DSM 4731</strain>
    </source>
</reference>
<comment type="similarity">
    <text evidence="2 9">Belongs to the trans-sulfuration enzymes family.</text>
</comment>
<dbReference type="GO" id="GO:0030170">
    <property type="term" value="F:pyridoxal phosphate binding"/>
    <property type="evidence" value="ECO:0007669"/>
    <property type="project" value="InterPro"/>
</dbReference>
<dbReference type="InterPro" id="IPR000277">
    <property type="entry name" value="Cys/Met-Metab_PyrdxlP-dep_enz"/>
</dbReference>
<organism evidence="11 12">
    <name type="scientific">Brevundimonas aurantiaca</name>
    <dbReference type="NCBI Taxonomy" id="74316"/>
    <lineage>
        <taxon>Bacteria</taxon>
        <taxon>Pseudomonadati</taxon>
        <taxon>Pseudomonadota</taxon>
        <taxon>Alphaproteobacteria</taxon>
        <taxon>Caulobacterales</taxon>
        <taxon>Caulobacteraceae</taxon>
        <taxon>Brevundimonas</taxon>
    </lineage>
</organism>
<evidence type="ECO:0000256" key="7">
    <source>
        <dbReference type="ARBA" id="ARBA00047625"/>
    </source>
</evidence>
<dbReference type="PROSITE" id="PS00868">
    <property type="entry name" value="CYS_MET_METAB_PP"/>
    <property type="match status" value="1"/>
</dbReference>
<dbReference type="GO" id="GO:0019450">
    <property type="term" value="P:L-cysteine catabolic process to pyruvate"/>
    <property type="evidence" value="ECO:0007669"/>
    <property type="project" value="TreeGrafter"/>
</dbReference>